<dbReference type="Proteomes" id="UP001162156">
    <property type="component" value="Unassembled WGS sequence"/>
</dbReference>
<feature type="domain" description="PiggyBac transposable element-derived protein" evidence="1">
    <location>
        <begin position="2"/>
        <end position="108"/>
    </location>
</feature>
<dbReference type="PANTHER" id="PTHR46599">
    <property type="entry name" value="PIGGYBAC TRANSPOSABLE ELEMENT-DERIVED PROTEIN 4"/>
    <property type="match status" value="1"/>
</dbReference>
<name>A0AAV8WSU8_9CUCU</name>
<keyword evidence="3" id="KW-1185">Reference proteome</keyword>
<comment type="caution">
    <text evidence="2">The sequence shown here is derived from an EMBL/GenBank/DDBJ whole genome shotgun (WGS) entry which is preliminary data.</text>
</comment>
<dbReference type="PANTHER" id="PTHR46599:SF6">
    <property type="entry name" value="DUAL SPECIFICITY PHOSPHATASE 26"/>
    <property type="match status" value="1"/>
</dbReference>
<proteinExistence type="predicted"/>
<evidence type="ECO:0000259" key="1">
    <source>
        <dbReference type="Pfam" id="PF13843"/>
    </source>
</evidence>
<organism evidence="2 3">
    <name type="scientific">Rhamnusium bicolor</name>
    <dbReference type="NCBI Taxonomy" id="1586634"/>
    <lineage>
        <taxon>Eukaryota</taxon>
        <taxon>Metazoa</taxon>
        <taxon>Ecdysozoa</taxon>
        <taxon>Arthropoda</taxon>
        <taxon>Hexapoda</taxon>
        <taxon>Insecta</taxon>
        <taxon>Pterygota</taxon>
        <taxon>Neoptera</taxon>
        <taxon>Endopterygota</taxon>
        <taxon>Coleoptera</taxon>
        <taxon>Polyphaga</taxon>
        <taxon>Cucujiformia</taxon>
        <taxon>Chrysomeloidea</taxon>
        <taxon>Cerambycidae</taxon>
        <taxon>Lepturinae</taxon>
        <taxon>Rhagiini</taxon>
        <taxon>Rhamnusium</taxon>
    </lineage>
</organism>
<reference evidence="2" key="1">
    <citation type="journal article" date="2023" name="Insect Mol. Biol.">
        <title>Genome sequencing provides insights into the evolution of gene families encoding plant cell wall-degrading enzymes in longhorned beetles.</title>
        <authorList>
            <person name="Shin N.R."/>
            <person name="Okamura Y."/>
            <person name="Kirsch R."/>
            <person name="Pauchet Y."/>
        </authorList>
    </citation>
    <scope>NUCLEOTIDE SEQUENCE</scope>
    <source>
        <strain evidence="2">RBIC_L_NR</strain>
    </source>
</reference>
<dbReference type="InterPro" id="IPR029526">
    <property type="entry name" value="PGBD"/>
</dbReference>
<sequence length="143" mass="16948">MTITGTLRMNKREIPQEFLVNTKSEEHSSVFGFTNKMTLVSHVPRKNKAFILLSTQFNDAETANERKKKKPIINLHYNANKGAVDTADKMMREYFCVRATRRWPLIFFLNHRHGNTKRLYNIFPKISWCRNNGKRRKFLQILC</sequence>
<evidence type="ECO:0000313" key="3">
    <source>
        <dbReference type="Proteomes" id="UP001162156"/>
    </source>
</evidence>
<accession>A0AAV8WSU8</accession>
<gene>
    <name evidence="2" type="ORF">NQ314_018219</name>
</gene>
<dbReference type="Pfam" id="PF13843">
    <property type="entry name" value="DDE_Tnp_1_7"/>
    <property type="match status" value="1"/>
</dbReference>
<dbReference type="AlphaFoldDB" id="A0AAV8WSU8"/>
<protein>
    <recommendedName>
        <fullName evidence="1">PiggyBac transposable element-derived protein domain-containing protein</fullName>
    </recommendedName>
</protein>
<dbReference type="EMBL" id="JANEYF010005117">
    <property type="protein sequence ID" value="KAJ8929105.1"/>
    <property type="molecule type" value="Genomic_DNA"/>
</dbReference>
<evidence type="ECO:0000313" key="2">
    <source>
        <dbReference type="EMBL" id="KAJ8929105.1"/>
    </source>
</evidence>